<reference evidence="2 3" key="1">
    <citation type="journal article" date="2010" name="J. Bacteriol.">
        <title>Biochemical characterization of a novel indole prenyltransferase from Streptomyces sp. SN-593.</title>
        <authorList>
            <person name="Takahashi S."/>
            <person name="Takagi H."/>
            <person name="Toyoda A."/>
            <person name="Uramoto M."/>
            <person name="Nogawa T."/>
            <person name="Ueki M."/>
            <person name="Sakaki Y."/>
            <person name="Osada H."/>
        </authorList>
    </citation>
    <scope>NUCLEOTIDE SEQUENCE [LARGE SCALE GENOMIC DNA]</scope>
    <source>
        <strain evidence="2 3">SN-593</strain>
    </source>
</reference>
<dbReference type="AlphaFoldDB" id="A0A7U3UTE4"/>
<protein>
    <submittedName>
        <fullName evidence="2">Uncharacterized protein</fullName>
    </submittedName>
</protein>
<gene>
    <name evidence="2" type="ORF">RVR_4471</name>
</gene>
<name>A0A7U3UTE4_9ACTN</name>
<dbReference type="Proteomes" id="UP000595703">
    <property type="component" value="Chromosome"/>
</dbReference>
<evidence type="ECO:0000256" key="1">
    <source>
        <dbReference type="SAM" id="MobiDB-lite"/>
    </source>
</evidence>
<sequence length="83" mass="9021">MNANTTPTTTETGTTSEVKDDGGLLLTADDVKAITPWLRKALTDHPKEDENSDACQVFSLLLRFGHTHNGTAPFSRETCICRG</sequence>
<reference evidence="2 3" key="2">
    <citation type="journal article" date="2011" name="J. Antibiot.">
        <title>Furaquinocins I and J: novel polyketide isoprenoid hybrid compounds from Streptomyces reveromyceticus SN-593.</title>
        <authorList>
            <person name="Panthee S."/>
            <person name="Takahashi S."/>
            <person name="Takagi H."/>
            <person name="Nogawa T."/>
            <person name="Oowada E."/>
            <person name="Uramoto M."/>
            <person name="Osada H."/>
        </authorList>
    </citation>
    <scope>NUCLEOTIDE SEQUENCE [LARGE SCALE GENOMIC DNA]</scope>
    <source>
        <strain evidence="2 3">SN-593</strain>
    </source>
</reference>
<dbReference type="RefSeq" id="WP_202234492.1">
    <property type="nucleotide sequence ID" value="NZ_AP018365.1"/>
</dbReference>
<dbReference type="EMBL" id="AP018365">
    <property type="protein sequence ID" value="BBA98331.1"/>
    <property type="molecule type" value="Genomic_DNA"/>
</dbReference>
<dbReference type="KEGG" id="arev:RVR_4471"/>
<reference evidence="2 3" key="4">
    <citation type="journal article" date="2020" name="Sci. Rep.">
        <title>beta-carboline chemical signals induce reveromycin production through a LuxR family regulator in Streptomyces sp. SN-593.</title>
        <authorList>
            <person name="Panthee S."/>
            <person name="Kito N."/>
            <person name="Hayashi T."/>
            <person name="Shimizu T."/>
            <person name="Ishikawa J."/>
            <person name="Hamamoto H."/>
            <person name="Osada H."/>
            <person name="Takahashi S."/>
        </authorList>
    </citation>
    <scope>NUCLEOTIDE SEQUENCE [LARGE SCALE GENOMIC DNA]</scope>
    <source>
        <strain evidence="2 3">SN-593</strain>
    </source>
</reference>
<evidence type="ECO:0000313" key="2">
    <source>
        <dbReference type="EMBL" id="BBA98331.1"/>
    </source>
</evidence>
<reference evidence="2 3" key="3">
    <citation type="journal article" date="2011" name="Nat. Chem. Biol.">
        <title>Reveromycin A biosynthesis uses RevG and RevJ for stereospecific spiroacetal formation.</title>
        <authorList>
            <person name="Takahashi S."/>
            <person name="Toyoda A."/>
            <person name="Sekiyama Y."/>
            <person name="Takagi H."/>
            <person name="Nogawa T."/>
            <person name="Uramoto M."/>
            <person name="Suzuki R."/>
            <person name="Koshino H."/>
            <person name="Kumano T."/>
            <person name="Panthee S."/>
            <person name="Dairi T."/>
            <person name="Ishikawa J."/>
            <person name="Ikeda H."/>
            <person name="Sakaki Y."/>
            <person name="Osada H."/>
        </authorList>
    </citation>
    <scope>NUCLEOTIDE SEQUENCE [LARGE SCALE GENOMIC DNA]</scope>
    <source>
        <strain evidence="2 3">SN-593</strain>
    </source>
</reference>
<evidence type="ECO:0000313" key="3">
    <source>
        <dbReference type="Proteomes" id="UP000595703"/>
    </source>
</evidence>
<proteinExistence type="predicted"/>
<feature type="compositionally biased region" description="Low complexity" evidence="1">
    <location>
        <begin position="1"/>
        <end position="15"/>
    </location>
</feature>
<organism evidence="2 3">
    <name type="scientific">Actinacidiphila reveromycinica</name>
    <dbReference type="NCBI Taxonomy" id="659352"/>
    <lineage>
        <taxon>Bacteria</taxon>
        <taxon>Bacillati</taxon>
        <taxon>Actinomycetota</taxon>
        <taxon>Actinomycetes</taxon>
        <taxon>Kitasatosporales</taxon>
        <taxon>Streptomycetaceae</taxon>
        <taxon>Actinacidiphila</taxon>
    </lineage>
</organism>
<accession>A0A7U3UTE4</accession>
<keyword evidence="3" id="KW-1185">Reference proteome</keyword>
<feature type="region of interest" description="Disordered" evidence="1">
    <location>
        <begin position="1"/>
        <end position="22"/>
    </location>
</feature>